<dbReference type="Gene3D" id="3.30.1330.70">
    <property type="entry name" value="Holliday junction resolvase RusA"/>
    <property type="match status" value="1"/>
</dbReference>
<dbReference type="GO" id="GO:0000287">
    <property type="term" value="F:magnesium ion binding"/>
    <property type="evidence" value="ECO:0007669"/>
    <property type="project" value="InterPro"/>
</dbReference>
<dbReference type="Pfam" id="PF05866">
    <property type="entry name" value="RusA"/>
    <property type="match status" value="1"/>
</dbReference>
<protein>
    <submittedName>
        <fullName evidence="1">Endodeoxyribonuclease RusA</fullName>
    </submittedName>
</protein>
<gene>
    <name evidence="1" type="ORF">Psch_02687</name>
</gene>
<proteinExistence type="predicted"/>
<organism evidence="1 2">
    <name type="scientific">Pelotomaculum schinkii</name>
    <dbReference type="NCBI Taxonomy" id="78350"/>
    <lineage>
        <taxon>Bacteria</taxon>
        <taxon>Bacillati</taxon>
        <taxon>Bacillota</taxon>
        <taxon>Clostridia</taxon>
        <taxon>Eubacteriales</taxon>
        <taxon>Desulfotomaculaceae</taxon>
        <taxon>Pelotomaculum</taxon>
    </lineage>
</organism>
<dbReference type="InterPro" id="IPR036614">
    <property type="entry name" value="RusA-like_sf"/>
</dbReference>
<dbReference type="RefSeq" id="WP_190258412.1">
    <property type="nucleotide sequence ID" value="NZ_QFGA01000002.1"/>
</dbReference>
<name>A0A4Y7RA49_9FIRM</name>
<dbReference type="AlphaFoldDB" id="A0A4Y7RA49"/>
<comment type="caution">
    <text evidence="1">The sequence shown here is derived from an EMBL/GenBank/DDBJ whole genome shotgun (WGS) entry which is preliminary data.</text>
</comment>
<dbReference type="GO" id="GO:0006310">
    <property type="term" value="P:DNA recombination"/>
    <property type="evidence" value="ECO:0007669"/>
    <property type="project" value="InterPro"/>
</dbReference>
<evidence type="ECO:0000313" key="2">
    <source>
        <dbReference type="Proteomes" id="UP000298324"/>
    </source>
</evidence>
<accession>A0A4Y7RA49</accession>
<reference evidence="1 2" key="1">
    <citation type="journal article" date="2018" name="Environ. Microbiol.">
        <title>Novel energy conservation strategies and behaviour of Pelotomaculum schinkii driving syntrophic propionate catabolism.</title>
        <authorList>
            <person name="Hidalgo-Ahumada C.A.P."/>
            <person name="Nobu M.K."/>
            <person name="Narihiro T."/>
            <person name="Tamaki H."/>
            <person name="Liu W.T."/>
            <person name="Kamagata Y."/>
            <person name="Stams A.J.M."/>
            <person name="Imachi H."/>
            <person name="Sousa D.Z."/>
        </authorList>
    </citation>
    <scope>NUCLEOTIDE SEQUENCE [LARGE SCALE GENOMIC DNA]</scope>
    <source>
        <strain evidence="1 2">HH</strain>
    </source>
</reference>
<dbReference type="SUPFAM" id="SSF103084">
    <property type="entry name" value="Holliday junction resolvase RusA"/>
    <property type="match status" value="1"/>
</dbReference>
<dbReference type="InterPro" id="IPR008822">
    <property type="entry name" value="Endonuclease_RusA-like"/>
</dbReference>
<sequence>MNEVKITIPGRPVPKGRPRIGYRGRSVILYTPPETENYEKGVARAGKEACTSPATGTVEMEIAVYFNPQAKGYTKGGRRRPGTLPDLDNCVKSIVDGLNKVAYVDERQVTRILAERRIDQVERAEVVVREELKGTSPKNVGANSFAQTP</sequence>
<dbReference type="Proteomes" id="UP000298324">
    <property type="component" value="Unassembled WGS sequence"/>
</dbReference>
<dbReference type="GO" id="GO:0006281">
    <property type="term" value="P:DNA repair"/>
    <property type="evidence" value="ECO:0007669"/>
    <property type="project" value="InterPro"/>
</dbReference>
<dbReference type="EMBL" id="QFGA01000002">
    <property type="protein sequence ID" value="TEB05646.1"/>
    <property type="molecule type" value="Genomic_DNA"/>
</dbReference>
<evidence type="ECO:0000313" key="1">
    <source>
        <dbReference type="EMBL" id="TEB05646.1"/>
    </source>
</evidence>
<keyword evidence="2" id="KW-1185">Reference proteome</keyword>